<dbReference type="EMBL" id="LZTJ01000012">
    <property type="protein sequence ID" value="OBP76556.1"/>
    <property type="molecule type" value="Genomic_DNA"/>
</dbReference>
<feature type="transmembrane region" description="Helical" evidence="1">
    <location>
        <begin position="260"/>
        <end position="281"/>
    </location>
</feature>
<keyword evidence="1" id="KW-0812">Transmembrane</keyword>
<name>A0A1A5I7C9_RHILI</name>
<accession>A0A1A5I7C9</accession>
<sequence>MLWPFVLNIVIYLVFILDFFFGEIANKKFKDVLLESYVKIGGSDWKLFYQAPASILYRIIGKKMLFKSKFGHVVTISIYSIMSTVLLCAFVAVDFSNNGYDFSYHEAFKKLAFTLVPSQLIGNLIAWPVAIYCLRRIAFFDPVYAFFTALGLFAALYAAVALTISLPWLELVWDIQGKNAVNPLWIPVALAIGLYFDSRSLIPILLEPHSYALQVQFFQMVIPIMLLVLLIALTLVFYFSKGVTKRPLMFLVERIDKYPKSILTLIAVFLSGVAALFAAWMKYSGKG</sequence>
<evidence type="ECO:0000313" key="3">
    <source>
        <dbReference type="Proteomes" id="UP000093748"/>
    </source>
</evidence>
<organism evidence="2 3">
    <name type="scientific">Rhizobium loti</name>
    <name type="common">Mesorhizobium loti</name>
    <dbReference type="NCBI Taxonomy" id="381"/>
    <lineage>
        <taxon>Bacteria</taxon>
        <taxon>Pseudomonadati</taxon>
        <taxon>Pseudomonadota</taxon>
        <taxon>Alphaproteobacteria</taxon>
        <taxon>Hyphomicrobiales</taxon>
        <taxon>Phyllobacteriaceae</taxon>
        <taxon>Mesorhizobium</taxon>
    </lineage>
</organism>
<feature type="transmembrane region" description="Helical" evidence="1">
    <location>
        <begin position="70"/>
        <end position="92"/>
    </location>
</feature>
<evidence type="ECO:0000256" key="1">
    <source>
        <dbReference type="SAM" id="Phobius"/>
    </source>
</evidence>
<keyword evidence="1" id="KW-0472">Membrane</keyword>
<reference evidence="3" key="1">
    <citation type="submission" date="2016-06" db="EMBL/GenBank/DDBJ databases">
        <title>NZP2037 Pacbio-Illumina hybrid assembly.</title>
        <authorList>
            <person name="Ramsay J.P."/>
        </authorList>
    </citation>
    <scope>NUCLEOTIDE SEQUENCE [LARGE SCALE GENOMIC DNA]</scope>
    <source>
        <strain evidence="3">R7ANS::ICEMlSym2042</strain>
    </source>
</reference>
<feature type="transmembrane region" description="Helical" evidence="1">
    <location>
        <begin position="6"/>
        <end position="25"/>
    </location>
</feature>
<gene>
    <name evidence="2" type="ORF">BAE39_10585</name>
</gene>
<proteinExistence type="predicted"/>
<comment type="caution">
    <text evidence="2">The sequence shown here is derived from an EMBL/GenBank/DDBJ whole genome shotgun (WGS) entry which is preliminary data.</text>
</comment>
<dbReference type="Proteomes" id="UP000093748">
    <property type="component" value="Unassembled WGS sequence"/>
</dbReference>
<dbReference type="AlphaFoldDB" id="A0A1A5I7C9"/>
<feature type="transmembrane region" description="Helical" evidence="1">
    <location>
        <begin position="112"/>
        <end position="134"/>
    </location>
</feature>
<feature type="transmembrane region" description="Helical" evidence="1">
    <location>
        <begin position="143"/>
        <end position="164"/>
    </location>
</feature>
<keyword evidence="1" id="KW-1133">Transmembrane helix</keyword>
<feature type="transmembrane region" description="Helical" evidence="1">
    <location>
        <begin position="218"/>
        <end position="240"/>
    </location>
</feature>
<evidence type="ECO:0000313" key="2">
    <source>
        <dbReference type="EMBL" id="OBP76556.1"/>
    </source>
</evidence>
<protein>
    <submittedName>
        <fullName evidence="2">Uncharacterized protein</fullName>
    </submittedName>
</protein>